<organism evidence="7 8">
    <name type="scientific">Passalora fulva</name>
    <name type="common">Tomato leaf mold</name>
    <name type="synonym">Cladosporium fulvum</name>
    <dbReference type="NCBI Taxonomy" id="5499"/>
    <lineage>
        <taxon>Eukaryota</taxon>
        <taxon>Fungi</taxon>
        <taxon>Dikarya</taxon>
        <taxon>Ascomycota</taxon>
        <taxon>Pezizomycotina</taxon>
        <taxon>Dothideomycetes</taxon>
        <taxon>Dothideomycetidae</taxon>
        <taxon>Mycosphaerellales</taxon>
        <taxon>Mycosphaerellaceae</taxon>
        <taxon>Fulvia</taxon>
    </lineage>
</organism>
<name>A0A9Q8PMB9_PASFU</name>
<evidence type="ECO:0000256" key="1">
    <source>
        <dbReference type="ARBA" id="ARBA00001974"/>
    </source>
</evidence>
<evidence type="ECO:0000256" key="2">
    <source>
        <dbReference type="ARBA" id="ARBA00022630"/>
    </source>
</evidence>
<dbReference type="Proteomes" id="UP000756132">
    <property type="component" value="Chromosome 13"/>
</dbReference>
<evidence type="ECO:0000259" key="6">
    <source>
        <dbReference type="Pfam" id="PF01494"/>
    </source>
</evidence>
<dbReference type="Pfam" id="PF01494">
    <property type="entry name" value="FAD_binding_3"/>
    <property type="match status" value="1"/>
</dbReference>
<sequence length="407" mass="44919">MNQGSPEDGIHVLIVGAGLGGLLLAQGLKKHGISFSIFESERSAAVYRAREWGMSIQWALPLLSDLLPEHIHERLQSASVDPHYTFPDTGNIMPVYNAQTGERLKDIPLVKMLRVSRQKFRALLTEGIAIQYNKSFRSLRTLEDGPAVTAQFSDGSSAVGTLVVGADGANSIVRDAVFAGGEGQAQHIPYGAWNLHVCYHDAETALAIRKALSPISAICVHPKGHWLWLSIQDVPDPDKPETWVFQLQWTRKLEEGKEDISHITLAQLKAQAAKDFAEPFRTAWTNIPDNTPLPTNNISIWHPLPIPDDLFKGKVVLLGDAAHAMSFHRGQGLNHGIADAAKLVEMLVAAREGRKVSVELAVLEYEGEMMKRAGEEVAVTRVNTEMMHDWERLRGSPFMRRGGDRNG</sequence>
<feature type="domain" description="FAD-binding" evidence="6">
    <location>
        <begin position="11"/>
        <end position="357"/>
    </location>
</feature>
<dbReference type="RefSeq" id="XP_047769375.1">
    <property type="nucleotide sequence ID" value="XM_047913265.1"/>
</dbReference>
<evidence type="ECO:0000256" key="3">
    <source>
        <dbReference type="ARBA" id="ARBA00022827"/>
    </source>
</evidence>
<dbReference type="GeneID" id="71993995"/>
<protein>
    <submittedName>
        <fullName evidence="7">FAD-dependent monooxygenase phnB</fullName>
    </submittedName>
</protein>
<keyword evidence="2" id="KW-0285">Flavoprotein</keyword>
<reference evidence="7" key="1">
    <citation type="submission" date="2021-12" db="EMBL/GenBank/DDBJ databases">
        <authorList>
            <person name="Zaccaron A."/>
            <person name="Stergiopoulos I."/>
        </authorList>
    </citation>
    <scope>NUCLEOTIDE SEQUENCE</scope>
    <source>
        <strain evidence="7">Race5_Kim</strain>
    </source>
</reference>
<keyword evidence="5 7" id="KW-0503">Monooxygenase</keyword>
<keyword evidence="4" id="KW-0560">Oxidoreductase</keyword>
<evidence type="ECO:0000313" key="8">
    <source>
        <dbReference type="Proteomes" id="UP000756132"/>
    </source>
</evidence>
<accession>A0A9Q8PMB9</accession>
<dbReference type="PANTHER" id="PTHR47178:SF2">
    <property type="entry name" value="FAD-BINDING DOMAIN-CONTAINING PROTEIN"/>
    <property type="match status" value="1"/>
</dbReference>
<dbReference type="Gene3D" id="3.50.50.60">
    <property type="entry name" value="FAD/NAD(P)-binding domain"/>
    <property type="match status" value="1"/>
</dbReference>
<dbReference type="EMBL" id="CP090175">
    <property type="protein sequence ID" value="UJO25009.1"/>
    <property type="molecule type" value="Genomic_DNA"/>
</dbReference>
<evidence type="ECO:0000256" key="4">
    <source>
        <dbReference type="ARBA" id="ARBA00023002"/>
    </source>
</evidence>
<dbReference type="InterPro" id="IPR036188">
    <property type="entry name" value="FAD/NAD-bd_sf"/>
</dbReference>
<dbReference type="AlphaFoldDB" id="A0A9Q8PMB9"/>
<dbReference type="GO" id="GO:0071949">
    <property type="term" value="F:FAD binding"/>
    <property type="evidence" value="ECO:0007669"/>
    <property type="project" value="InterPro"/>
</dbReference>
<dbReference type="SUPFAM" id="SSF51905">
    <property type="entry name" value="FAD/NAD(P)-binding domain"/>
    <property type="match status" value="1"/>
</dbReference>
<proteinExistence type="predicted"/>
<gene>
    <name evidence="7" type="ORF">CLAFUR5_14117</name>
</gene>
<keyword evidence="8" id="KW-1185">Reference proteome</keyword>
<dbReference type="OrthoDB" id="47494at2759"/>
<comment type="cofactor">
    <cofactor evidence="1">
        <name>FAD</name>
        <dbReference type="ChEBI" id="CHEBI:57692"/>
    </cofactor>
</comment>
<reference evidence="7" key="2">
    <citation type="journal article" date="2022" name="Microb. Genom.">
        <title>A chromosome-scale genome assembly of the tomato pathogen Cladosporium fulvum reveals a compartmentalized genome architecture and the presence of a dispensable chromosome.</title>
        <authorList>
            <person name="Zaccaron A.Z."/>
            <person name="Chen L.H."/>
            <person name="Samaras A."/>
            <person name="Stergiopoulos I."/>
        </authorList>
    </citation>
    <scope>NUCLEOTIDE SEQUENCE</scope>
    <source>
        <strain evidence="7">Race5_Kim</strain>
    </source>
</reference>
<evidence type="ECO:0000256" key="5">
    <source>
        <dbReference type="ARBA" id="ARBA00023033"/>
    </source>
</evidence>
<evidence type="ECO:0000313" key="7">
    <source>
        <dbReference type="EMBL" id="UJO25009.1"/>
    </source>
</evidence>
<dbReference type="PANTHER" id="PTHR47178">
    <property type="entry name" value="MONOOXYGENASE, FAD-BINDING"/>
    <property type="match status" value="1"/>
</dbReference>
<dbReference type="InterPro" id="IPR002938">
    <property type="entry name" value="FAD-bd"/>
</dbReference>
<dbReference type="GO" id="GO:0004497">
    <property type="term" value="F:monooxygenase activity"/>
    <property type="evidence" value="ECO:0007669"/>
    <property type="project" value="UniProtKB-KW"/>
</dbReference>
<keyword evidence="3" id="KW-0274">FAD</keyword>
<dbReference type="KEGG" id="ffu:CLAFUR5_14117"/>
<dbReference type="PRINTS" id="PR00420">
    <property type="entry name" value="RNGMNOXGNASE"/>
</dbReference>